<dbReference type="EMBL" id="BMAR01000047">
    <property type="protein sequence ID" value="GFR51248.1"/>
    <property type="molecule type" value="Genomic_DNA"/>
</dbReference>
<name>A0AAD3E2Q3_9CHLO</name>
<feature type="transmembrane region" description="Helical" evidence="1">
    <location>
        <begin position="44"/>
        <end position="65"/>
    </location>
</feature>
<organism evidence="2 3">
    <name type="scientific">Astrephomene gubernaculifera</name>
    <dbReference type="NCBI Taxonomy" id="47775"/>
    <lineage>
        <taxon>Eukaryota</taxon>
        <taxon>Viridiplantae</taxon>
        <taxon>Chlorophyta</taxon>
        <taxon>core chlorophytes</taxon>
        <taxon>Chlorophyceae</taxon>
        <taxon>CS clade</taxon>
        <taxon>Chlamydomonadales</taxon>
        <taxon>Astrephomenaceae</taxon>
        <taxon>Astrephomene</taxon>
    </lineage>
</organism>
<dbReference type="PANTHER" id="PTHR39113">
    <property type="entry name" value="MEMBRANE LIPOPROTEIN-RELATED"/>
    <property type="match status" value="1"/>
</dbReference>
<evidence type="ECO:0000256" key="1">
    <source>
        <dbReference type="SAM" id="Phobius"/>
    </source>
</evidence>
<keyword evidence="1" id="KW-0812">Transmembrane</keyword>
<gene>
    <name evidence="2" type="ORF">Agub_g13623</name>
</gene>
<proteinExistence type="predicted"/>
<evidence type="ECO:0000313" key="3">
    <source>
        <dbReference type="Proteomes" id="UP001054857"/>
    </source>
</evidence>
<accession>A0AAD3E2Q3</accession>
<keyword evidence="1" id="KW-1133">Transmembrane helix</keyword>
<dbReference type="Proteomes" id="UP001054857">
    <property type="component" value="Unassembled WGS sequence"/>
</dbReference>
<protein>
    <submittedName>
        <fullName evidence="2">Uncharacterized protein</fullName>
    </submittedName>
</protein>
<evidence type="ECO:0000313" key="2">
    <source>
        <dbReference type="EMBL" id="GFR51248.1"/>
    </source>
</evidence>
<comment type="caution">
    <text evidence="2">The sequence shown here is derived from an EMBL/GenBank/DDBJ whole genome shotgun (WGS) entry which is preliminary data.</text>
</comment>
<feature type="transmembrane region" description="Helical" evidence="1">
    <location>
        <begin position="127"/>
        <end position="150"/>
    </location>
</feature>
<reference evidence="2 3" key="1">
    <citation type="journal article" date="2021" name="Sci. Rep.">
        <title>Genome sequencing of the multicellular alga Astrephomene provides insights into convergent evolution of germ-soma differentiation.</title>
        <authorList>
            <person name="Yamashita S."/>
            <person name="Yamamoto K."/>
            <person name="Matsuzaki R."/>
            <person name="Suzuki S."/>
            <person name="Yamaguchi H."/>
            <person name="Hirooka S."/>
            <person name="Minakuchi Y."/>
            <person name="Miyagishima S."/>
            <person name="Kawachi M."/>
            <person name="Toyoda A."/>
            <person name="Nozaki H."/>
        </authorList>
    </citation>
    <scope>NUCLEOTIDE SEQUENCE [LARGE SCALE GENOMIC DNA]</scope>
    <source>
        <strain evidence="2 3">NIES-4017</strain>
    </source>
</reference>
<feature type="transmembrane region" description="Helical" evidence="1">
    <location>
        <begin position="12"/>
        <end position="32"/>
    </location>
</feature>
<dbReference type="AlphaFoldDB" id="A0AAD3E2Q3"/>
<feature type="transmembrane region" description="Helical" evidence="1">
    <location>
        <begin position="72"/>
        <end position="98"/>
    </location>
</feature>
<keyword evidence="1" id="KW-0472">Membrane</keyword>
<dbReference type="PANTHER" id="PTHR39113:SF1">
    <property type="entry name" value="MEMBRANE LIPOPROTEIN"/>
    <property type="match status" value="1"/>
</dbReference>
<sequence length="224" mass="25062">MECSCSCARASGIAMRIAIFFNFVFGIAFIVFGCKVQNPPKDFAPVMFVIMGTLNMFASLLGFWGSYHKKRVLVGFLACGGFSIILQIALITALLFAFESVVGRIASPSEDKAKYDKVAHQLSVSRWVALGFLAVELFTLTMALLLRFVIQEEQPYNSFDPESAQQRTNTLSSLAKDIERLASKSKSMGERAYDKVRNKMTAKYGQYSHADSDWRSKTKVSWRT</sequence>
<keyword evidence="3" id="KW-1185">Reference proteome</keyword>